<comment type="caution">
    <text evidence="1">The sequence shown here is derived from an EMBL/GenBank/DDBJ whole genome shotgun (WGS) entry which is preliminary data.</text>
</comment>
<name>A0A423IKK9_9PSED</name>
<dbReference type="AlphaFoldDB" id="A0A423IKK9"/>
<evidence type="ECO:0000313" key="2">
    <source>
        <dbReference type="Proteomes" id="UP000284168"/>
    </source>
</evidence>
<reference evidence="1 2" key="1">
    <citation type="submission" date="2016-10" db="EMBL/GenBank/DDBJ databases">
        <title>Comparative genome analysis of multiple Pseudomonas spp. focuses on biocontrol and plant growth promoting traits.</title>
        <authorList>
            <person name="Tao X.-Y."/>
            <person name="Taylor C.G."/>
        </authorList>
    </citation>
    <scope>NUCLEOTIDE SEQUENCE [LARGE SCALE GENOMIC DNA]</scope>
    <source>
        <strain evidence="1 2">48C10</strain>
    </source>
</reference>
<dbReference type="Proteomes" id="UP000284168">
    <property type="component" value="Unassembled WGS sequence"/>
</dbReference>
<gene>
    <name evidence="1" type="ORF">BK663_17110</name>
</gene>
<sequence length="75" mass="8313">MHSTHTWIGIGAGFDDPNPFNLIRVRDGCTQTTEFLLKNVLPGNGMALAMEMHSRAGFEDTIARRPATRLITTIK</sequence>
<accession>A0A423IKK9</accession>
<proteinExistence type="predicted"/>
<dbReference type="EMBL" id="MOBN01000027">
    <property type="protein sequence ID" value="RON25995.1"/>
    <property type="molecule type" value="Genomic_DNA"/>
</dbReference>
<dbReference type="RefSeq" id="WP_222839675.1">
    <property type="nucleotide sequence ID" value="NZ_MOBN01000027.1"/>
</dbReference>
<protein>
    <submittedName>
        <fullName evidence="1">Uncharacterized protein</fullName>
    </submittedName>
</protein>
<evidence type="ECO:0000313" key="1">
    <source>
        <dbReference type="EMBL" id="RON25995.1"/>
    </source>
</evidence>
<organism evidence="1 2">
    <name type="scientific">Pseudomonas lini</name>
    <dbReference type="NCBI Taxonomy" id="163011"/>
    <lineage>
        <taxon>Bacteria</taxon>
        <taxon>Pseudomonadati</taxon>
        <taxon>Pseudomonadota</taxon>
        <taxon>Gammaproteobacteria</taxon>
        <taxon>Pseudomonadales</taxon>
        <taxon>Pseudomonadaceae</taxon>
        <taxon>Pseudomonas</taxon>
    </lineage>
</organism>